<evidence type="ECO:0000313" key="2">
    <source>
        <dbReference type="Proteomes" id="UP001152888"/>
    </source>
</evidence>
<gene>
    <name evidence="1" type="ORF">ACAOBT_LOCUS23031</name>
</gene>
<protein>
    <submittedName>
        <fullName evidence="1">Uncharacterized protein</fullName>
    </submittedName>
</protein>
<name>A0A9P0LG09_ACAOB</name>
<dbReference type="AlphaFoldDB" id="A0A9P0LG09"/>
<proteinExistence type="predicted"/>
<accession>A0A9P0LG09</accession>
<keyword evidence="2" id="KW-1185">Reference proteome</keyword>
<sequence>MADSRQLPWAYHNRVKFVLPRL</sequence>
<dbReference type="EMBL" id="CAKOFQ010007250">
    <property type="protein sequence ID" value="CAH1996112.1"/>
    <property type="molecule type" value="Genomic_DNA"/>
</dbReference>
<organism evidence="1 2">
    <name type="scientific">Acanthoscelides obtectus</name>
    <name type="common">Bean weevil</name>
    <name type="synonym">Bruchus obtectus</name>
    <dbReference type="NCBI Taxonomy" id="200917"/>
    <lineage>
        <taxon>Eukaryota</taxon>
        <taxon>Metazoa</taxon>
        <taxon>Ecdysozoa</taxon>
        <taxon>Arthropoda</taxon>
        <taxon>Hexapoda</taxon>
        <taxon>Insecta</taxon>
        <taxon>Pterygota</taxon>
        <taxon>Neoptera</taxon>
        <taxon>Endopterygota</taxon>
        <taxon>Coleoptera</taxon>
        <taxon>Polyphaga</taxon>
        <taxon>Cucujiformia</taxon>
        <taxon>Chrysomeloidea</taxon>
        <taxon>Chrysomelidae</taxon>
        <taxon>Bruchinae</taxon>
        <taxon>Bruchini</taxon>
        <taxon>Acanthoscelides</taxon>
    </lineage>
</organism>
<comment type="caution">
    <text evidence="1">The sequence shown here is derived from an EMBL/GenBank/DDBJ whole genome shotgun (WGS) entry which is preliminary data.</text>
</comment>
<reference evidence="1" key="1">
    <citation type="submission" date="2022-03" db="EMBL/GenBank/DDBJ databases">
        <authorList>
            <person name="Sayadi A."/>
        </authorList>
    </citation>
    <scope>NUCLEOTIDE SEQUENCE</scope>
</reference>
<evidence type="ECO:0000313" key="1">
    <source>
        <dbReference type="EMBL" id="CAH1996112.1"/>
    </source>
</evidence>
<dbReference type="Proteomes" id="UP001152888">
    <property type="component" value="Unassembled WGS sequence"/>
</dbReference>